<dbReference type="HAMAP" id="MF_02041">
    <property type="entry name" value="DusA_subfam"/>
    <property type="match status" value="1"/>
</dbReference>
<sequence length="334" mass="37297">MTATQTSELPPNYRFSVAPMLDWTDRHFRYFMRGLTKHALLYTEMITTGALLYGDAARYLAYNQVEHPLALQLGGSVASELAICAKMAEQWGYDEVNLNVGCPSDRVQNNLIGACLMAHPKLVADCFKAMQDAVDIPVTIKHRIGIDGRESYSELLDFVGQSVEAGCQRFIVHARIAILKGLSPKQNRDIPPLRYEIAAQLKKDFPDTIFILNGGINTMQEVNKHLQSLDGVMVGRAAYHNCYEWAQVDQQLFASNEPIISRADAFLRMLPYIEQHVAQGGVVQHISRHLLGLAQGFAGSRRIRQLLSVDIHKEQPAKVFEQVIGYLQSSALNG</sequence>
<accession>A0A974NHG9</accession>
<evidence type="ECO:0000256" key="1">
    <source>
        <dbReference type="ARBA" id="ARBA00001917"/>
    </source>
</evidence>
<proteinExistence type="inferred from homology"/>
<feature type="binding site" evidence="9 12">
    <location>
        <position position="141"/>
    </location>
    <ligand>
        <name>FMN</name>
        <dbReference type="ChEBI" id="CHEBI:58210"/>
    </ligand>
</feature>
<dbReference type="RefSeq" id="WP_201094885.1">
    <property type="nucleotide sequence ID" value="NZ_CP067393.1"/>
</dbReference>
<comment type="similarity">
    <text evidence="10">Belongs to the dus family.</text>
</comment>
<dbReference type="Pfam" id="PF01207">
    <property type="entry name" value="Dus"/>
    <property type="match status" value="1"/>
</dbReference>
<dbReference type="AlphaFoldDB" id="A0A974NHG9"/>
<feature type="binding site" evidence="9">
    <location>
        <begin position="19"/>
        <end position="21"/>
    </location>
    <ligand>
        <name>FMN</name>
        <dbReference type="ChEBI" id="CHEBI:58210"/>
    </ligand>
</feature>
<feature type="binding site" evidence="9 12">
    <location>
        <begin position="213"/>
        <end position="215"/>
    </location>
    <ligand>
        <name>FMN</name>
        <dbReference type="ChEBI" id="CHEBI:58210"/>
    </ligand>
</feature>
<dbReference type="NCBIfam" id="TIGR00742">
    <property type="entry name" value="yjbN"/>
    <property type="match status" value="1"/>
</dbReference>
<dbReference type="PIRSF" id="PIRSF006621">
    <property type="entry name" value="Dus"/>
    <property type="match status" value="1"/>
</dbReference>
<evidence type="ECO:0000256" key="10">
    <source>
        <dbReference type="PIRNR" id="PIRNR006621"/>
    </source>
</evidence>
<dbReference type="InterPro" id="IPR013785">
    <property type="entry name" value="Aldolase_TIM"/>
</dbReference>
<feature type="active site" description="Proton donor" evidence="9 11">
    <location>
        <position position="102"/>
    </location>
</feature>
<dbReference type="Gene3D" id="3.20.20.70">
    <property type="entry name" value="Aldolase class I"/>
    <property type="match status" value="1"/>
</dbReference>
<feature type="site" description="Interacts with tRNA; defines subfamily-specific binding signature" evidence="9">
    <location>
        <position position="185"/>
    </location>
</feature>
<comment type="catalytic activity">
    <reaction evidence="9">
        <text>5,6-dihydrouridine(20a) in tRNA + NAD(+) = uridine(20a) in tRNA + NADH + H(+)</text>
        <dbReference type="Rhea" id="RHEA:53348"/>
        <dbReference type="Rhea" id="RHEA-COMP:13535"/>
        <dbReference type="Rhea" id="RHEA-COMP:13536"/>
        <dbReference type="ChEBI" id="CHEBI:15378"/>
        <dbReference type="ChEBI" id="CHEBI:57540"/>
        <dbReference type="ChEBI" id="CHEBI:57945"/>
        <dbReference type="ChEBI" id="CHEBI:65315"/>
        <dbReference type="ChEBI" id="CHEBI:74443"/>
    </reaction>
</comment>
<evidence type="ECO:0000313" key="15">
    <source>
        <dbReference type="Proteomes" id="UP000595278"/>
    </source>
</evidence>
<dbReference type="CDD" id="cd02801">
    <property type="entry name" value="DUS_like_FMN"/>
    <property type="match status" value="1"/>
</dbReference>
<evidence type="ECO:0000256" key="4">
    <source>
        <dbReference type="ARBA" id="ARBA00022643"/>
    </source>
</evidence>
<gene>
    <name evidence="9 14" type="primary">dusA</name>
    <name evidence="14" type="ORF">JHT90_05200</name>
</gene>
<reference evidence="14 15" key="1">
    <citation type="submission" date="2021-01" db="EMBL/GenBank/DDBJ databases">
        <title>Entomomonas sp. F2A isolated from a house cricket (Acheta domesticus).</title>
        <authorList>
            <person name="Spergser J."/>
            <person name="Busse H.-J."/>
        </authorList>
    </citation>
    <scope>NUCLEOTIDE SEQUENCE [LARGE SCALE GENOMIC DNA]</scope>
    <source>
        <strain evidence="14 15">F2A</strain>
    </source>
</reference>
<feature type="binding site" evidence="9 12">
    <location>
        <position position="72"/>
    </location>
    <ligand>
        <name>FMN</name>
        <dbReference type="ChEBI" id="CHEBI:58210"/>
    </ligand>
</feature>
<comment type="catalytic activity">
    <reaction evidence="9">
        <text>5,6-dihydrouridine(20) in tRNA + NAD(+) = uridine(20) in tRNA + NADH + H(+)</text>
        <dbReference type="Rhea" id="RHEA:53340"/>
        <dbReference type="Rhea" id="RHEA-COMP:13533"/>
        <dbReference type="Rhea" id="RHEA-COMP:13534"/>
        <dbReference type="ChEBI" id="CHEBI:15378"/>
        <dbReference type="ChEBI" id="CHEBI:57540"/>
        <dbReference type="ChEBI" id="CHEBI:57945"/>
        <dbReference type="ChEBI" id="CHEBI:65315"/>
        <dbReference type="ChEBI" id="CHEBI:74443"/>
        <dbReference type="EC" id="1.3.1.91"/>
    </reaction>
</comment>
<dbReference type="SUPFAM" id="SSF51395">
    <property type="entry name" value="FMN-linked oxidoreductases"/>
    <property type="match status" value="1"/>
</dbReference>
<dbReference type="PANTHER" id="PTHR42907">
    <property type="entry name" value="FMN-LINKED OXIDOREDUCTASES SUPERFAMILY PROTEIN"/>
    <property type="match status" value="1"/>
</dbReference>
<keyword evidence="15" id="KW-1185">Reference proteome</keyword>
<evidence type="ECO:0000313" key="14">
    <source>
        <dbReference type="EMBL" id="QQP86637.1"/>
    </source>
</evidence>
<dbReference type="InterPro" id="IPR035587">
    <property type="entry name" value="DUS-like_FMN-bd"/>
</dbReference>
<organism evidence="14 15">
    <name type="scientific">Entomomonas asaccharolytica</name>
    <dbReference type="NCBI Taxonomy" id="2785331"/>
    <lineage>
        <taxon>Bacteria</taxon>
        <taxon>Pseudomonadati</taxon>
        <taxon>Pseudomonadota</taxon>
        <taxon>Gammaproteobacteria</taxon>
        <taxon>Pseudomonadales</taxon>
        <taxon>Pseudomonadaceae</taxon>
        <taxon>Entomomonas</taxon>
    </lineage>
</organism>
<dbReference type="InterPro" id="IPR018517">
    <property type="entry name" value="tRNA_hU_synthase_CS"/>
</dbReference>
<keyword evidence="8 9" id="KW-0560">Oxidoreductase</keyword>
<feature type="binding site" evidence="9 12">
    <location>
        <position position="173"/>
    </location>
    <ligand>
        <name>FMN</name>
        <dbReference type="ChEBI" id="CHEBI:58210"/>
    </ligand>
</feature>
<comment type="catalytic activity">
    <reaction evidence="9">
        <text>5,6-dihydrouridine(20) in tRNA + NADP(+) = uridine(20) in tRNA + NADPH + H(+)</text>
        <dbReference type="Rhea" id="RHEA:53336"/>
        <dbReference type="Rhea" id="RHEA-COMP:13533"/>
        <dbReference type="Rhea" id="RHEA-COMP:13534"/>
        <dbReference type="ChEBI" id="CHEBI:15378"/>
        <dbReference type="ChEBI" id="CHEBI:57783"/>
        <dbReference type="ChEBI" id="CHEBI:58349"/>
        <dbReference type="ChEBI" id="CHEBI:65315"/>
        <dbReference type="ChEBI" id="CHEBI:74443"/>
        <dbReference type="EC" id="1.3.1.91"/>
    </reaction>
</comment>
<keyword evidence="7 9" id="KW-0694">RNA-binding</keyword>
<keyword evidence="12" id="KW-0547">Nucleotide-binding</keyword>
<dbReference type="EMBL" id="CP067393">
    <property type="protein sequence ID" value="QQP86637.1"/>
    <property type="molecule type" value="Genomic_DNA"/>
</dbReference>
<evidence type="ECO:0000256" key="11">
    <source>
        <dbReference type="PIRSR" id="PIRSR006621-1"/>
    </source>
</evidence>
<evidence type="ECO:0000256" key="5">
    <source>
        <dbReference type="ARBA" id="ARBA00022694"/>
    </source>
</evidence>
<evidence type="ECO:0000256" key="12">
    <source>
        <dbReference type="PIRSR" id="PIRSR006621-2"/>
    </source>
</evidence>
<dbReference type="GO" id="GO:0000049">
    <property type="term" value="F:tRNA binding"/>
    <property type="evidence" value="ECO:0007669"/>
    <property type="project" value="UniProtKB-UniRule"/>
</dbReference>
<dbReference type="EC" id="1.3.1.91" evidence="9"/>
<evidence type="ECO:0000256" key="3">
    <source>
        <dbReference type="ARBA" id="ARBA00022630"/>
    </source>
</evidence>
<evidence type="ECO:0000256" key="7">
    <source>
        <dbReference type="ARBA" id="ARBA00022884"/>
    </source>
</evidence>
<comment type="cofactor">
    <cofactor evidence="1 9 10 12">
        <name>FMN</name>
        <dbReference type="ChEBI" id="CHEBI:58210"/>
    </cofactor>
</comment>
<dbReference type="Proteomes" id="UP000595278">
    <property type="component" value="Chromosome"/>
</dbReference>
<evidence type="ECO:0000259" key="13">
    <source>
        <dbReference type="Pfam" id="PF01207"/>
    </source>
</evidence>
<feature type="site" description="Interacts with tRNA" evidence="9">
    <location>
        <position position="99"/>
    </location>
</feature>
<keyword evidence="2 9" id="KW-0820">tRNA-binding</keyword>
<evidence type="ECO:0000256" key="8">
    <source>
        <dbReference type="ARBA" id="ARBA00023002"/>
    </source>
</evidence>
<dbReference type="PROSITE" id="PS01136">
    <property type="entry name" value="UPF0034"/>
    <property type="match status" value="1"/>
</dbReference>
<evidence type="ECO:0000256" key="2">
    <source>
        <dbReference type="ARBA" id="ARBA00022555"/>
    </source>
</evidence>
<feature type="site" description="Interacts with tRNA; defines subfamily-specific binding signature" evidence="9">
    <location>
        <position position="301"/>
    </location>
</feature>
<dbReference type="InterPro" id="IPR001269">
    <property type="entry name" value="DUS_fam"/>
</dbReference>
<dbReference type="NCBIfam" id="NF008774">
    <property type="entry name" value="PRK11815.1"/>
    <property type="match status" value="1"/>
</dbReference>
<keyword evidence="3 9" id="KW-0285">Flavoprotein</keyword>
<keyword evidence="4 9" id="KW-0288">FMN</keyword>
<keyword evidence="5 9" id="KW-0819">tRNA processing</keyword>
<comment type="similarity">
    <text evidence="9">Belongs to the Dus family. DusA subfamily.</text>
</comment>
<comment type="function">
    <text evidence="9">Catalyzes the synthesis of 5,6-dihydrouridine (D), a modified base found in the D-loop of most tRNAs, via the reduction of the C5-C6 double bond in target uridines. Specifically modifies U20 and U20a in tRNAs.</text>
</comment>
<name>A0A974NHG9_9GAMM</name>
<dbReference type="GO" id="GO:0050660">
    <property type="term" value="F:flavin adenine dinucleotide binding"/>
    <property type="evidence" value="ECO:0007669"/>
    <property type="project" value="InterPro"/>
</dbReference>
<dbReference type="GO" id="GO:0010181">
    <property type="term" value="F:FMN binding"/>
    <property type="evidence" value="ECO:0007669"/>
    <property type="project" value="UniProtKB-UniRule"/>
</dbReference>
<dbReference type="InterPro" id="IPR004653">
    <property type="entry name" value="DusA"/>
</dbReference>
<dbReference type="PANTHER" id="PTHR42907:SF1">
    <property type="entry name" value="FMN-LINKED OXIDOREDUCTASES SUPERFAMILY PROTEIN"/>
    <property type="match status" value="1"/>
</dbReference>
<feature type="site" description="Interacts with tRNA" evidence="9">
    <location>
        <position position="188"/>
    </location>
</feature>
<dbReference type="KEGG" id="eaz:JHT90_05200"/>
<comment type="catalytic activity">
    <reaction evidence="9">
        <text>5,6-dihydrouridine(20a) in tRNA + NADP(+) = uridine(20a) in tRNA + NADPH + H(+)</text>
        <dbReference type="Rhea" id="RHEA:53344"/>
        <dbReference type="Rhea" id="RHEA-COMP:13535"/>
        <dbReference type="Rhea" id="RHEA-COMP:13536"/>
        <dbReference type="ChEBI" id="CHEBI:15378"/>
        <dbReference type="ChEBI" id="CHEBI:57783"/>
        <dbReference type="ChEBI" id="CHEBI:58349"/>
        <dbReference type="ChEBI" id="CHEBI:65315"/>
        <dbReference type="ChEBI" id="CHEBI:74443"/>
    </reaction>
</comment>
<keyword evidence="6 9" id="KW-0521">NADP</keyword>
<feature type="binding site" evidence="9 12">
    <location>
        <begin position="235"/>
        <end position="236"/>
    </location>
    <ligand>
        <name>FMN</name>
        <dbReference type="ChEBI" id="CHEBI:58210"/>
    </ligand>
</feature>
<dbReference type="GO" id="GO:0102264">
    <property type="term" value="F:tRNA-dihydrouridine20 synthase activity"/>
    <property type="evidence" value="ECO:0007669"/>
    <property type="project" value="UniProtKB-EC"/>
</dbReference>
<protein>
    <recommendedName>
        <fullName evidence="9">tRNA-dihydrouridine(20/20a) synthase</fullName>
        <ecNumber evidence="9">1.3.1.91</ecNumber>
    </recommendedName>
    <alternativeName>
        <fullName evidence="9">U20-specific dihydrouridine synthase</fullName>
        <shortName evidence="9">U20-specific Dus</shortName>
    </alternativeName>
    <alternativeName>
        <fullName evidence="9">tRNA-dihydrouridine synthase A</fullName>
    </alternativeName>
</protein>
<feature type="site" description="Interacts with tRNA; defines subfamily-specific binding signature" evidence="9">
    <location>
        <position position="304"/>
    </location>
</feature>
<dbReference type="Gene3D" id="1.20.120.1460">
    <property type="match status" value="1"/>
</dbReference>
<feature type="domain" description="DUS-like FMN-binding" evidence="13">
    <location>
        <begin position="17"/>
        <end position="317"/>
    </location>
</feature>
<evidence type="ECO:0000256" key="9">
    <source>
        <dbReference type="HAMAP-Rule" id="MF_02041"/>
    </source>
</evidence>
<evidence type="ECO:0000256" key="6">
    <source>
        <dbReference type="ARBA" id="ARBA00022857"/>
    </source>
</evidence>